<dbReference type="Gene3D" id="3.60.10.10">
    <property type="entry name" value="Endonuclease/exonuclease/phosphatase"/>
    <property type="match status" value="1"/>
</dbReference>
<reference evidence="1" key="1">
    <citation type="submission" date="2022-07" db="EMBL/GenBank/DDBJ databases">
        <title>Chromosome-level genome of Muraenolepis orangiensis.</title>
        <authorList>
            <person name="Kim J."/>
        </authorList>
    </citation>
    <scope>NUCLEOTIDE SEQUENCE</scope>
    <source>
        <strain evidence="1">KU_S4_2022</strain>
        <tissue evidence="1">Muscle</tissue>
    </source>
</reference>
<organism evidence="1 2">
    <name type="scientific">Muraenolepis orangiensis</name>
    <name type="common">Patagonian moray cod</name>
    <dbReference type="NCBI Taxonomy" id="630683"/>
    <lineage>
        <taxon>Eukaryota</taxon>
        <taxon>Metazoa</taxon>
        <taxon>Chordata</taxon>
        <taxon>Craniata</taxon>
        <taxon>Vertebrata</taxon>
        <taxon>Euteleostomi</taxon>
        <taxon>Actinopterygii</taxon>
        <taxon>Neopterygii</taxon>
        <taxon>Teleostei</taxon>
        <taxon>Neoteleostei</taxon>
        <taxon>Acanthomorphata</taxon>
        <taxon>Zeiogadaria</taxon>
        <taxon>Gadariae</taxon>
        <taxon>Gadiformes</taxon>
        <taxon>Muraenolepidoidei</taxon>
        <taxon>Muraenolepididae</taxon>
        <taxon>Muraenolepis</taxon>
    </lineage>
</organism>
<gene>
    <name evidence="1" type="ORF">NHX12_027457</name>
</gene>
<dbReference type="CDD" id="cd09076">
    <property type="entry name" value="L1-EN"/>
    <property type="match status" value="1"/>
</dbReference>
<proteinExistence type="predicted"/>
<dbReference type="SUPFAM" id="SSF56219">
    <property type="entry name" value="DNase I-like"/>
    <property type="match status" value="1"/>
</dbReference>
<evidence type="ECO:0000313" key="2">
    <source>
        <dbReference type="Proteomes" id="UP001148018"/>
    </source>
</evidence>
<evidence type="ECO:0000313" key="1">
    <source>
        <dbReference type="EMBL" id="KAJ3605410.1"/>
    </source>
</evidence>
<protein>
    <submittedName>
        <fullName evidence="1">Uncharacterized protein</fullName>
    </submittedName>
</protein>
<name>A0A9Q0IP92_9TELE</name>
<accession>A0A9Q0IP92</accession>
<dbReference type="AlphaFoldDB" id="A0A9Q0IP92"/>
<dbReference type="InterPro" id="IPR027124">
    <property type="entry name" value="Swc5/CFDP1/2"/>
</dbReference>
<sequence length="290" mass="33415">MMTKETRKALIEWEPISSRLITASFRTNNRRVKAHIIQCYAPTNDAVDDVRARFYDSLNHLLGRVGARDLGDFNTKIGGRNEGYEEVMGKHGVGKMNENGEMYVETCVNNNLVIGGSVFPHKTIHKTTWVSPDHVTENQIDHIFNCRKFRRFMEDVRTRRGADAASDHHLLSRALCSGDAERRERLFILFSDRTAILFRDAAAAAVLLPWLRLGHRYRVRRRRSTYTTTTTPKHKRCRFFFFFFFRDPVNGNPRCDGAPCHDGTDFHRMLLEMWHPGAARLAGPGHLGQR</sequence>
<dbReference type="InterPro" id="IPR036691">
    <property type="entry name" value="Endo/exonu/phosph_ase_sf"/>
</dbReference>
<dbReference type="PANTHER" id="PTHR23227">
    <property type="entry name" value="BUCENTAUR RELATED"/>
    <property type="match status" value="1"/>
</dbReference>
<dbReference type="Proteomes" id="UP001148018">
    <property type="component" value="Unassembled WGS sequence"/>
</dbReference>
<dbReference type="PANTHER" id="PTHR23227:SF67">
    <property type="entry name" value="CRANIOFACIAL DEVELOPMENT PROTEIN 2-LIKE"/>
    <property type="match status" value="1"/>
</dbReference>
<keyword evidence="2" id="KW-1185">Reference proteome</keyword>
<comment type="caution">
    <text evidence="1">The sequence shown here is derived from an EMBL/GenBank/DDBJ whole genome shotgun (WGS) entry which is preliminary data.</text>
</comment>
<dbReference type="EMBL" id="JANIIK010000043">
    <property type="protein sequence ID" value="KAJ3605410.1"/>
    <property type="molecule type" value="Genomic_DNA"/>
</dbReference>
<dbReference type="OrthoDB" id="410381at2759"/>